<evidence type="ECO:0000313" key="2">
    <source>
        <dbReference type="EMBL" id="EHM09372.1"/>
    </source>
</evidence>
<keyword evidence="3" id="KW-1185">Reference proteome</keyword>
<keyword evidence="1" id="KW-1133">Transmembrane helix</keyword>
<accession>H0UNG5</accession>
<evidence type="ECO:0000256" key="1">
    <source>
        <dbReference type="SAM" id="Phobius"/>
    </source>
</evidence>
<proteinExistence type="predicted"/>
<name>H0UNG5_9BACT</name>
<gene>
    <name evidence="2" type="ORF">TheveDRAFT_0188</name>
</gene>
<evidence type="ECO:0000313" key="3">
    <source>
        <dbReference type="Proteomes" id="UP000005730"/>
    </source>
</evidence>
<feature type="transmembrane region" description="Helical" evidence="1">
    <location>
        <begin position="60"/>
        <end position="82"/>
    </location>
</feature>
<dbReference type="AlphaFoldDB" id="H0UNG5"/>
<keyword evidence="1" id="KW-0472">Membrane</keyword>
<reference evidence="2 3" key="1">
    <citation type="submission" date="2011-10" db="EMBL/GenBank/DDBJ databases">
        <title>The Noncontiguous Finished genome of Thermanaerovibrio velox DSM 12556.</title>
        <authorList>
            <consortium name="US DOE Joint Genome Institute (JGI-PGF)"/>
            <person name="Lucas S."/>
            <person name="Copeland A."/>
            <person name="Lapidus A."/>
            <person name="Glavina del Rio T."/>
            <person name="Dalin E."/>
            <person name="Tice H."/>
            <person name="Bruce D."/>
            <person name="Goodwin L."/>
            <person name="Pitluck S."/>
            <person name="Peters L."/>
            <person name="Mikhailova N."/>
            <person name="Teshima H."/>
            <person name="Kyrpides N."/>
            <person name="Mavromatis K."/>
            <person name="Ivanova N."/>
            <person name="Markowitz V."/>
            <person name="Cheng J.-F."/>
            <person name="Hugenholtz P."/>
            <person name="Woyke T."/>
            <person name="Wu D."/>
            <person name="Spring S."/>
            <person name="Brambilla E.-M."/>
            <person name="Klenk H.-P."/>
            <person name="Eisen J.A."/>
        </authorList>
    </citation>
    <scope>NUCLEOTIDE SEQUENCE [LARGE SCALE GENOMIC DNA]</scope>
    <source>
        <strain evidence="2 3">DSM 12556</strain>
    </source>
</reference>
<sequence>MVWNRTAKSCEISCSNGYASNPNGRCGHPHGLSVPFRLGEDAALECLAASSSISISISPISSLSILVLVLLCLLISLLVLLIGPRSCPVRAHPKAA</sequence>
<protein>
    <submittedName>
        <fullName evidence="2">Uncharacterized protein</fullName>
    </submittedName>
</protein>
<organism evidence="2 3">
    <name type="scientific">Thermanaerovibrio velox DSM 12556</name>
    <dbReference type="NCBI Taxonomy" id="926567"/>
    <lineage>
        <taxon>Bacteria</taxon>
        <taxon>Thermotogati</taxon>
        <taxon>Synergistota</taxon>
        <taxon>Synergistia</taxon>
        <taxon>Synergistales</taxon>
        <taxon>Synergistaceae</taxon>
        <taxon>Thermanaerovibrio</taxon>
    </lineage>
</organism>
<dbReference type="EMBL" id="CM001377">
    <property type="protein sequence ID" value="EHM09372.1"/>
    <property type="molecule type" value="Genomic_DNA"/>
</dbReference>
<keyword evidence="1" id="KW-0812">Transmembrane</keyword>
<dbReference type="STRING" id="926567.TheveDRAFT_0188"/>
<dbReference type="HOGENOM" id="CLU_2358771_0_0_0"/>
<dbReference type="Proteomes" id="UP000005730">
    <property type="component" value="Chromosome"/>
</dbReference>